<accession>A0ABS4ANY8</accession>
<evidence type="ECO:0000256" key="1">
    <source>
        <dbReference type="SAM" id="Coils"/>
    </source>
</evidence>
<sequence length="99" mass="10768">MTDTPNLDFLTPAVREQNRGALTDVLRIIEPPLKAFEARDAAQRRVAVASSRVTDAEQVAAPIRAEYEVWRARLADAEAKVAAARAELAEADAALKAVR</sequence>
<proteinExistence type="predicted"/>
<reference evidence="2 3" key="1">
    <citation type="submission" date="2021-03" db="EMBL/GenBank/DDBJ databases">
        <authorList>
            <person name="So Y."/>
        </authorList>
    </citation>
    <scope>NUCLEOTIDE SEQUENCE [LARGE SCALE GENOMIC DNA]</scope>
    <source>
        <strain evidence="2 3">PWR1</strain>
    </source>
</reference>
<keyword evidence="1" id="KW-0175">Coiled coil</keyword>
<organism evidence="2 3">
    <name type="scientific">Roseomonas nitratireducens</name>
    <dbReference type="NCBI Taxonomy" id="2820810"/>
    <lineage>
        <taxon>Bacteria</taxon>
        <taxon>Pseudomonadati</taxon>
        <taxon>Pseudomonadota</taxon>
        <taxon>Alphaproteobacteria</taxon>
        <taxon>Acetobacterales</taxon>
        <taxon>Roseomonadaceae</taxon>
        <taxon>Roseomonas</taxon>
    </lineage>
</organism>
<dbReference type="Proteomes" id="UP000680815">
    <property type="component" value="Unassembled WGS sequence"/>
</dbReference>
<comment type="caution">
    <text evidence="2">The sequence shown here is derived from an EMBL/GenBank/DDBJ whole genome shotgun (WGS) entry which is preliminary data.</text>
</comment>
<evidence type="ECO:0008006" key="4">
    <source>
        <dbReference type="Google" id="ProtNLM"/>
    </source>
</evidence>
<evidence type="ECO:0000313" key="2">
    <source>
        <dbReference type="EMBL" id="MBP0463084.1"/>
    </source>
</evidence>
<dbReference type="RefSeq" id="WP_209350460.1">
    <property type="nucleotide sequence ID" value="NZ_JAGIYZ010000002.1"/>
</dbReference>
<feature type="coiled-coil region" evidence="1">
    <location>
        <begin position="67"/>
        <end position="94"/>
    </location>
</feature>
<dbReference type="EMBL" id="JAGIYZ010000002">
    <property type="protein sequence ID" value="MBP0463084.1"/>
    <property type="molecule type" value="Genomic_DNA"/>
</dbReference>
<keyword evidence="3" id="KW-1185">Reference proteome</keyword>
<name>A0ABS4ANY8_9PROT</name>
<evidence type="ECO:0000313" key="3">
    <source>
        <dbReference type="Proteomes" id="UP000680815"/>
    </source>
</evidence>
<protein>
    <recommendedName>
        <fullName evidence="4">Serine--tRNA ligase</fullName>
    </recommendedName>
</protein>
<gene>
    <name evidence="2" type="ORF">J5Y09_04105</name>
</gene>